<evidence type="ECO:0000313" key="2">
    <source>
        <dbReference type="EMBL" id="ORZ05107.1"/>
    </source>
</evidence>
<evidence type="ECO:0000313" key="3">
    <source>
        <dbReference type="Proteomes" id="UP000193560"/>
    </source>
</evidence>
<keyword evidence="3" id="KW-1185">Reference proteome</keyword>
<protein>
    <submittedName>
        <fullName evidence="2">Uncharacterized protein</fullName>
    </submittedName>
</protein>
<reference evidence="2 3" key="1">
    <citation type="submission" date="2016-07" db="EMBL/GenBank/DDBJ databases">
        <title>Pervasive Adenine N6-methylation of Active Genes in Fungi.</title>
        <authorList>
            <consortium name="DOE Joint Genome Institute"/>
            <person name="Mondo S.J."/>
            <person name="Dannebaum R.O."/>
            <person name="Kuo R.C."/>
            <person name="Labutti K."/>
            <person name="Haridas S."/>
            <person name="Kuo A."/>
            <person name="Salamov A."/>
            <person name="Ahrendt S.R."/>
            <person name="Lipzen A."/>
            <person name="Sullivan W."/>
            <person name="Andreopoulos W.B."/>
            <person name="Clum A."/>
            <person name="Lindquist E."/>
            <person name="Daum C."/>
            <person name="Ramamoorthy G.K."/>
            <person name="Gryganskyi A."/>
            <person name="Culley D."/>
            <person name="Magnuson J.K."/>
            <person name="James T.Y."/>
            <person name="O'Malley M.A."/>
            <person name="Stajich J.E."/>
            <person name="Spatafora J.W."/>
            <person name="Visel A."/>
            <person name="Grigoriev I.V."/>
        </authorList>
    </citation>
    <scope>NUCLEOTIDE SEQUENCE [LARGE SCALE GENOMIC DNA]</scope>
    <source>
        <strain evidence="2 3">NRRL 1336</strain>
    </source>
</reference>
<name>A0A1X2HY79_9FUNG</name>
<evidence type="ECO:0000256" key="1">
    <source>
        <dbReference type="SAM" id="MobiDB-lite"/>
    </source>
</evidence>
<organism evidence="2 3">
    <name type="scientific">Absidia repens</name>
    <dbReference type="NCBI Taxonomy" id="90262"/>
    <lineage>
        <taxon>Eukaryota</taxon>
        <taxon>Fungi</taxon>
        <taxon>Fungi incertae sedis</taxon>
        <taxon>Mucoromycota</taxon>
        <taxon>Mucoromycotina</taxon>
        <taxon>Mucoromycetes</taxon>
        <taxon>Mucorales</taxon>
        <taxon>Cunninghamellaceae</taxon>
        <taxon>Absidia</taxon>
    </lineage>
</organism>
<dbReference type="Proteomes" id="UP000193560">
    <property type="component" value="Unassembled WGS sequence"/>
</dbReference>
<gene>
    <name evidence="2" type="ORF">BCR42DRAFT_428720</name>
</gene>
<feature type="region of interest" description="Disordered" evidence="1">
    <location>
        <begin position="1"/>
        <end position="25"/>
    </location>
</feature>
<accession>A0A1X2HY79</accession>
<proteinExistence type="predicted"/>
<sequence>MVSPPSRTSGHHHRYPPSSPSIPSSVMAATTKKQQFLQPFEHLFATLEHTRGQKTKLDDTIRQSSALMSKIQQQSSPNKVADKVMDLMEAWMSPYLAQMQHCIDRLEILEEKVNAGTNCAAQQKALPSSKTTMTTTRSMTPNDDARKAELLVLMRRLDHLERTMDAAGRSAK</sequence>
<comment type="caution">
    <text evidence="2">The sequence shown here is derived from an EMBL/GenBank/DDBJ whole genome shotgun (WGS) entry which is preliminary data.</text>
</comment>
<dbReference type="AlphaFoldDB" id="A0A1X2HY79"/>
<dbReference type="OrthoDB" id="2138242at2759"/>
<dbReference type="EMBL" id="MCGE01000046">
    <property type="protein sequence ID" value="ORZ05107.1"/>
    <property type="molecule type" value="Genomic_DNA"/>
</dbReference>